<gene>
    <name evidence="2" type="ORF">H074_30537</name>
</gene>
<proteinExistence type="predicted"/>
<dbReference type="Pfam" id="PF05729">
    <property type="entry name" value="NACHT"/>
    <property type="match status" value="1"/>
</dbReference>
<dbReference type="SUPFAM" id="SSF52540">
    <property type="entry name" value="P-loop containing nucleoside triphosphate hydrolases"/>
    <property type="match status" value="1"/>
</dbReference>
<reference evidence="2 3" key="1">
    <citation type="journal article" date="2013" name="Genome Announc.">
        <title>Draft Genome Sequence of Amycolatopsis decaplanina Strain DSM 44594T.</title>
        <authorList>
            <person name="Kaur N."/>
            <person name="Kumar S."/>
            <person name="Bala M."/>
            <person name="Raghava G.P."/>
            <person name="Mayilraj S."/>
        </authorList>
    </citation>
    <scope>NUCLEOTIDE SEQUENCE [LARGE SCALE GENOMIC DNA]</scope>
    <source>
        <strain evidence="2 3">DSM 44594</strain>
    </source>
</reference>
<name>M2YVM5_9PSEU</name>
<feature type="domain" description="NACHT" evidence="1">
    <location>
        <begin position="150"/>
        <end position="304"/>
    </location>
</feature>
<sequence>MALQWCHQTRQEWSSLAGKIWELTTRNLESIADNIRRYQLESKDRREIFERFTITTRLTKSGKREAPKFARDIVAALGDPKRLIRIRHTVSDLCTEIEKKFSEIQLTHTQDDYRFEISELYVDRTLKRRSDDEIISAESILSPEHQSPRVVVLGHPGVGKTTLVRHLIHSTIDELNSRVAPLLFQCREYAGSHWGSSFNNFLRVKISVECSLELQDDELEDILSTGSASIIFDGVDEITDIQKRREMIRKIESFSRRYPLVHVLATSRLVGYQRAQFQPNYFKLYELEEFTHNQFLEYVIRWFRITHRAEDEQWAFIRESEVVPDIRRNPLILSLLCALYRARGHIPRNRRQVYKDCTDLLFQRWDSMRQIEQPFDHRQYGQRLMQELARFFYRSQNAQAGIEEEQLKRLISHFFQDTAGIEPPESHSRAEMFLDFCADRAWLLSAKGTSSRGQRLFSFTHRTFMEYMAAEALVRNADNINEIVDEVIRVYESDPSSVLADVMVQCSEDKVNRGAEQILIELLRRARKVARYGDSYLSLCLRIVNSSPMSARISSDLPKSVHDFWKRLDGMDKTRVSSVAFFELYRDPRRRMIRAMSEDNPIEGLPSTEFRHSVCGRWARFDSLGLTHHFEPEWEEELSPHFTTVANDIREGLFARSSSSLVNYLISRSEFEVSEFTEDGPIRPDWIVPTFDEYGPGALMTAVIEALHDERARVDILAWLSKYLERNRYIETNLAKAVSYILDDEIRFHSRLSRRDIERQASKVEPLREILLWLAFITCEARDNTITMFHEMVDGVIGLQNFANIVATRESRLGLYSESLEAKVLSRKQATALVADFPAWAKNWVNGARLVKELG</sequence>
<dbReference type="Proteomes" id="UP000054226">
    <property type="component" value="Unassembled WGS sequence"/>
</dbReference>
<protein>
    <submittedName>
        <fullName evidence="2">p-loop containing NTPase</fullName>
    </submittedName>
</protein>
<evidence type="ECO:0000313" key="2">
    <source>
        <dbReference type="EMBL" id="EME52748.1"/>
    </source>
</evidence>
<dbReference type="PANTHER" id="PTHR46844">
    <property type="entry name" value="SLR5058 PROTEIN"/>
    <property type="match status" value="1"/>
</dbReference>
<organism evidence="2 3">
    <name type="scientific">Amycolatopsis decaplanina DSM 44594</name>
    <dbReference type="NCBI Taxonomy" id="1284240"/>
    <lineage>
        <taxon>Bacteria</taxon>
        <taxon>Bacillati</taxon>
        <taxon>Actinomycetota</taxon>
        <taxon>Actinomycetes</taxon>
        <taxon>Pseudonocardiales</taxon>
        <taxon>Pseudonocardiaceae</taxon>
        <taxon>Amycolatopsis</taxon>
    </lineage>
</organism>
<evidence type="ECO:0000313" key="3">
    <source>
        <dbReference type="Proteomes" id="UP000054226"/>
    </source>
</evidence>
<dbReference type="EMBL" id="AOHO01000074">
    <property type="protein sequence ID" value="EME52748.1"/>
    <property type="molecule type" value="Genomic_DNA"/>
</dbReference>
<dbReference type="InterPro" id="IPR007111">
    <property type="entry name" value="NACHT_NTPase"/>
</dbReference>
<dbReference type="PANTHER" id="PTHR46844:SF1">
    <property type="entry name" value="SLR5058 PROTEIN"/>
    <property type="match status" value="1"/>
</dbReference>
<accession>M2YVM5</accession>
<evidence type="ECO:0000259" key="1">
    <source>
        <dbReference type="Pfam" id="PF05729"/>
    </source>
</evidence>
<dbReference type="AlphaFoldDB" id="M2YVM5"/>
<dbReference type="PATRIC" id="fig|1284240.4.peg.6221"/>
<comment type="caution">
    <text evidence="2">The sequence shown here is derived from an EMBL/GenBank/DDBJ whole genome shotgun (WGS) entry which is preliminary data.</text>
</comment>
<dbReference type="InterPro" id="IPR027417">
    <property type="entry name" value="P-loop_NTPase"/>
</dbReference>
<dbReference type="Gene3D" id="3.40.50.300">
    <property type="entry name" value="P-loop containing nucleotide triphosphate hydrolases"/>
    <property type="match status" value="1"/>
</dbReference>
<keyword evidence="3" id="KW-1185">Reference proteome</keyword>